<evidence type="ECO:0000313" key="3">
    <source>
        <dbReference type="Proteomes" id="UP001176941"/>
    </source>
</evidence>
<accession>A0ABN8ZXD7</accession>
<sequence>MGHPALAPATPTQAWPRWFTGGPLQSSRLSPNAPGVLSFPAGPSLPQPRLPSEAPLRSRTHQGWGHRPSFRAASGAKSQDEVGGPQGSLGRASLSGPFGPWPQGGPQSRHRRHLGGGRGRGLHAPRKGAGKISVNPRRAPVGGGRGGNEQGSSGSGTPRPQVTRAQGDRGDGGPVPARKPKSEGSEGAGIPSAHARYSPGSAPSGIRSVQSRSAGSGLHRGLCPAGSELAPVGARDTLSPDPERPRSGTCGVRSGREGPLSPAPRSSRGDNALAAQSTAGTVRNRRVPGGGAVLAVGTRSPPGRAESARGREPGRAGEGAGPARREGAFKATHTPPSAEHRAREPGGLATRGTRKRPALTGVEADSPERTPVDLGVRRGSGLGAYSGPTFPPCDSLAEQSRSMWHQDHKESSVNPEQGHKRKHHGSLDDWNPYYMFSAYKGKKTPGLSSHAGKKKAIKPWSAGKAKAGPLGSILPALVTGMAERRPLLLQWDH</sequence>
<protein>
    <recommendedName>
        <fullName evidence="4">Collagen alpha-1(III) chain-like</fullName>
    </recommendedName>
</protein>
<proteinExistence type="predicted"/>
<feature type="region of interest" description="Disordered" evidence="1">
    <location>
        <begin position="1"/>
        <end position="427"/>
    </location>
</feature>
<evidence type="ECO:0008006" key="4">
    <source>
        <dbReference type="Google" id="ProtNLM"/>
    </source>
</evidence>
<organism evidence="2 3">
    <name type="scientific">Rangifer tarandus platyrhynchus</name>
    <name type="common">Svalbard reindeer</name>
    <dbReference type="NCBI Taxonomy" id="3082113"/>
    <lineage>
        <taxon>Eukaryota</taxon>
        <taxon>Metazoa</taxon>
        <taxon>Chordata</taxon>
        <taxon>Craniata</taxon>
        <taxon>Vertebrata</taxon>
        <taxon>Euteleostomi</taxon>
        <taxon>Mammalia</taxon>
        <taxon>Eutheria</taxon>
        <taxon>Laurasiatheria</taxon>
        <taxon>Artiodactyla</taxon>
        <taxon>Ruminantia</taxon>
        <taxon>Pecora</taxon>
        <taxon>Cervidae</taxon>
        <taxon>Odocoileinae</taxon>
        <taxon>Rangifer</taxon>
    </lineage>
</organism>
<feature type="compositionally biased region" description="Basic and acidic residues" evidence="1">
    <location>
        <begin position="306"/>
        <end position="315"/>
    </location>
</feature>
<name>A0ABN8ZXD7_RANTA</name>
<dbReference type="Proteomes" id="UP001176941">
    <property type="component" value="Chromosome 6"/>
</dbReference>
<keyword evidence="3" id="KW-1185">Reference proteome</keyword>
<evidence type="ECO:0000313" key="2">
    <source>
        <dbReference type="EMBL" id="CAI9176429.1"/>
    </source>
</evidence>
<gene>
    <name evidence="2" type="ORF">MRATA1EN1_LOCUS25391</name>
</gene>
<dbReference type="EMBL" id="OX459942">
    <property type="protein sequence ID" value="CAI9176429.1"/>
    <property type="molecule type" value="Genomic_DNA"/>
</dbReference>
<evidence type="ECO:0000256" key="1">
    <source>
        <dbReference type="SAM" id="MobiDB-lite"/>
    </source>
</evidence>
<reference evidence="2" key="1">
    <citation type="submission" date="2023-04" db="EMBL/GenBank/DDBJ databases">
        <authorList>
            <consortium name="ELIXIR-Norway"/>
        </authorList>
    </citation>
    <scope>NUCLEOTIDE SEQUENCE [LARGE SCALE GENOMIC DNA]</scope>
</reference>
<feature type="compositionally biased region" description="Basic residues" evidence="1">
    <location>
        <begin position="108"/>
        <end position="129"/>
    </location>
</feature>